<evidence type="ECO:0000256" key="3">
    <source>
        <dbReference type="ARBA" id="ARBA00023136"/>
    </source>
</evidence>
<evidence type="ECO:0000313" key="7">
    <source>
        <dbReference type="Proteomes" id="UP001596037"/>
    </source>
</evidence>
<feature type="domain" description="Major facilitator superfamily (MFS) profile" evidence="5">
    <location>
        <begin position="12"/>
        <end position="403"/>
    </location>
</feature>
<dbReference type="PANTHER" id="PTHR23537:SF1">
    <property type="entry name" value="SUGAR TRANSPORTER"/>
    <property type="match status" value="1"/>
</dbReference>
<evidence type="ECO:0000256" key="2">
    <source>
        <dbReference type="ARBA" id="ARBA00022989"/>
    </source>
</evidence>
<feature type="transmembrane region" description="Helical" evidence="4">
    <location>
        <begin position="319"/>
        <end position="336"/>
    </location>
</feature>
<feature type="transmembrane region" description="Helical" evidence="4">
    <location>
        <begin position="229"/>
        <end position="250"/>
    </location>
</feature>
<feature type="transmembrane region" description="Helical" evidence="4">
    <location>
        <begin position="82"/>
        <end position="105"/>
    </location>
</feature>
<keyword evidence="3 4" id="KW-0472">Membrane</keyword>
<dbReference type="EMBL" id="JBHSMF010000002">
    <property type="protein sequence ID" value="MFC5496570.1"/>
    <property type="molecule type" value="Genomic_DNA"/>
</dbReference>
<evidence type="ECO:0000256" key="1">
    <source>
        <dbReference type="ARBA" id="ARBA00022692"/>
    </source>
</evidence>
<dbReference type="PROSITE" id="PS50850">
    <property type="entry name" value="MFS"/>
    <property type="match status" value="1"/>
</dbReference>
<evidence type="ECO:0000313" key="6">
    <source>
        <dbReference type="EMBL" id="MFC5496570.1"/>
    </source>
</evidence>
<name>A0ABW0N9H4_9BURK</name>
<dbReference type="Gene3D" id="1.20.1250.20">
    <property type="entry name" value="MFS general substrate transporter like domains"/>
    <property type="match status" value="2"/>
</dbReference>
<feature type="transmembrane region" description="Helical" evidence="4">
    <location>
        <begin position="49"/>
        <end position="70"/>
    </location>
</feature>
<dbReference type="Proteomes" id="UP001596037">
    <property type="component" value="Unassembled WGS sequence"/>
</dbReference>
<dbReference type="PANTHER" id="PTHR23537">
    <property type="match status" value="1"/>
</dbReference>
<keyword evidence="2 4" id="KW-1133">Transmembrane helix</keyword>
<feature type="transmembrane region" description="Helical" evidence="4">
    <location>
        <begin position="377"/>
        <end position="396"/>
    </location>
</feature>
<keyword evidence="1 4" id="KW-0812">Transmembrane</keyword>
<protein>
    <submittedName>
        <fullName evidence="6">YbfB/YjiJ family MFS transporter</fullName>
    </submittedName>
</protein>
<dbReference type="InterPro" id="IPR010645">
    <property type="entry name" value="MFS_4"/>
</dbReference>
<feature type="transmembrane region" description="Helical" evidence="4">
    <location>
        <begin position="262"/>
        <end position="279"/>
    </location>
</feature>
<proteinExistence type="predicted"/>
<gene>
    <name evidence="6" type="ORF">ACFPOE_03410</name>
</gene>
<dbReference type="RefSeq" id="WP_376848586.1">
    <property type="nucleotide sequence ID" value="NZ_JBHSMF010000002.1"/>
</dbReference>
<dbReference type="SUPFAM" id="SSF103473">
    <property type="entry name" value="MFS general substrate transporter"/>
    <property type="match status" value="1"/>
</dbReference>
<feature type="transmembrane region" description="Helical" evidence="4">
    <location>
        <begin position="291"/>
        <end position="313"/>
    </location>
</feature>
<evidence type="ECO:0000259" key="5">
    <source>
        <dbReference type="PROSITE" id="PS50850"/>
    </source>
</evidence>
<keyword evidence="7" id="KW-1185">Reference proteome</keyword>
<evidence type="ECO:0000256" key="4">
    <source>
        <dbReference type="SAM" id="Phobius"/>
    </source>
</evidence>
<feature type="transmembrane region" description="Helical" evidence="4">
    <location>
        <begin position="177"/>
        <end position="195"/>
    </location>
</feature>
<comment type="caution">
    <text evidence="6">The sequence shown here is derived from an EMBL/GenBank/DDBJ whole genome shotgun (WGS) entry which is preliminary data.</text>
</comment>
<dbReference type="Pfam" id="PF06779">
    <property type="entry name" value="MFS_4"/>
    <property type="match status" value="1"/>
</dbReference>
<feature type="transmembrane region" description="Helical" evidence="4">
    <location>
        <begin position="141"/>
        <end position="165"/>
    </location>
</feature>
<organism evidence="6 7">
    <name type="scientific">Caenimonas terrae</name>
    <dbReference type="NCBI Taxonomy" id="696074"/>
    <lineage>
        <taxon>Bacteria</taxon>
        <taxon>Pseudomonadati</taxon>
        <taxon>Pseudomonadota</taxon>
        <taxon>Betaproteobacteria</taxon>
        <taxon>Burkholderiales</taxon>
        <taxon>Comamonadaceae</taxon>
        <taxon>Caenimonas</taxon>
    </lineage>
</organism>
<accession>A0ABW0N9H4</accession>
<sequence>MSQPPVRSQAQVLLLAAVLSLATAISLGITRFAYALLLPPMRADLQWSYALAGAMNTANAVGYLVGALLTPALLRRLGPSALLLWGAALASVFMGLSGFFAAAGALLLQRLLAGVASAFVLVSGSLLAVRLGALHPGRGGLLIGLYYGGTGVGIVLSALLVPALLEVAAGHPHGWAWSWWGLALACAGATAALAWPARVLGGRAAPASATGDGIAAAIAFRWRDFAPSLAAYCLFGVGYIGYMTFVIALLREQGVGPGRLTLFYALLGVAVLASPRIWAGLLDRFDGGQPLAILSALLGAAILVPALTAQWAAVLASGLLFGAVFLSVVASTTALVRHNLAPSQWTAGISAFTIMFAAGQIVGPTVVGWIADGAGGLARGLLFSAGALWLGAAIAWRQRPLAARRAAVLT</sequence>
<dbReference type="InterPro" id="IPR036259">
    <property type="entry name" value="MFS_trans_sf"/>
</dbReference>
<feature type="transmembrane region" description="Helical" evidence="4">
    <location>
        <begin position="348"/>
        <end position="371"/>
    </location>
</feature>
<dbReference type="InterPro" id="IPR020846">
    <property type="entry name" value="MFS_dom"/>
</dbReference>
<feature type="transmembrane region" description="Helical" evidence="4">
    <location>
        <begin position="111"/>
        <end position="129"/>
    </location>
</feature>
<feature type="transmembrane region" description="Helical" evidence="4">
    <location>
        <begin position="12"/>
        <end position="37"/>
    </location>
</feature>
<reference evidence="7" key="1">
    <citation type="journal article" date="2019" name="Int. J. Syst. Evol. Microbiol.">
        <title>The Global Catalogue of Microorganisms (GCM) 10K type strain sequencing project: providing services to taxonomists for standard genome sequencing and annotation.</title>
        <authorList>
            <consortium name="The Broad Institute Genomics Platform"/>
            <consortium name="The Broad Institute Genome Sequencing Center for Infectious Disease"/>
            <person name="Wu L."/>
            <person name="Ma J."/>
        </authorList>
    </citation>
    <scope>NUCLEOTIDE SEQUENCE [LARGE SCALE GENOMIC DNA]</scope>
    <source>
        <strain evidence="7">CCUG 57401</strain>
    </source>
</reference>